<name>A0A550CMM9_9AGAR</name>
<feature type="compositionally biased region" description="Polar residues" evidence="9">
    <location>
        <begin position="450"/>
        <end position="477"/>
    </location>
</feature>
<dbReference type="GO" id="GO:0003682">
    <property type="term" value="F:chromatin binding"/>
    <property type="evidence" value="ECO:0007669"/>
    <property type="project" value="TreeGrafter"/>
</dbReference>
<dbReference type="GO" id="GO:0016586">
    <property type="term" value="C:RSC-type complex"/>
    <property type="evidence" value="ECO:0007669"/>
    <property type="project" value="InterPro"/>
</dbReference>
<feature type="compositionally biased region" description="Low complexity" evidence="9">
    <location>
        <begin position="342"/>
        <end position="408"/>
    </location>
</feature>
<keyword evidence="12" id="KW-1185">Reference proteome</keyword>
<dbReference type="PROSITE" id="PS50014">
    <property type="entry name" value="BROMODOMAIN_2"/>
    <property type="match status" value="2"/>
</dbReference>
<evidence type="ECO:0000256" key="9">
    <source>
        <dbReference type="SAM" id="MobiDB-lite"/>
    </source>
</evidence>
<proteinExistence type="predicted"/>
<keyword evidence="7" id="KW-0539">Nucleus</keyword>
<accession>A0A550CMM9</accession>
<dbReference type="InterPro" id="IPR036427">
    <property type="entry name" value="Bromodomain-like_sf"/>
</dbReference>
<feature type="region of interest" description="Disordered" evidence="9">
    <location>
        <begin position="566"/>
        <end position="596"/>
    </location>
</feature>
<feature type="compositionally biased region" description="Pro residues" evidence="9">
    <location>
        <begin position="480"/>
        <end position="496"/>
    </location>
</feature>
<dbReference type="PANTHER" id="PTHR16062">
    <property type="entry name" value="SWI/SNF-RELATED"/>
    <property type="match status" value="1"/>
</dbReference>
<keyword evidence="5 8" id="KW-0103">Bromodomain</keyword>
<evidence type="ECO:0000256" key="4">
    <source>
        <dbReference type="ARBA" id="ARBA00023015"/>
    </source>
</evidence>
<dbReference type="GO" id="GO:0006368">
    <property type="term" value="P:transcription elongation by RNA polymerase II"/>
    <property type="evidence" value="ECO:0007669"/>
    <property type="project" value="TreeGrafter"/>
</dbReference>
<evidence type="ECO:0000256" key="2">
    <source>
        <dbReference type="ARBA" id="ARBA00022737"/>
    </source>
</evidence>
<evidence type="ECO:0000256" key="7">
    <source>
        <dbReference type="ARBA" id="ARBA00023242"/>
    </source>
</evidence>
<evidence type="ECO:0000313" key="11">
    <source>
        <dbReference type="EMBL" id="TRM66051.1"/>
    </source>
</evidence>
<dbReference type="InterPro" id="IPR037382">
    <property type="entry name" value="Rsc/polybromo"/>
</dbReference>
<evidence type="ECO:0000256" key="5">
    <source>
        <dbReference type="ARBA" id="ARBA00023117"/>
    </source>
</evidence>
<feature type="region of interest" description="Disordered" evidence="9">
    <location>
        <begin position="426"/>
        <end position="517"/>
    </location>
</feature>
<evidence type="ECO:0000259" key="10">
    <source>
        <dbReference type="PROSITE" id="PS50014"/>
    </source>
</evidence>
<dbReference type="CDD" id="cd04369">
    <property type="entry name" value="Bromodomain"/>
    <property type="match status" value="1"/>
</dbReference>
<dbReference type="AlphaFoldDB" id="A0A550CMM9"/>
<feature type="compositionally biased region" description="Acidic residues" evidence="9">
    <location>
        <begin position="568"/>
        <end position="585"/>
    </location>
</feature>
<feature type="region of interest" description="Disordered" evidence="9">
    <location>
        <begin position="323"/>
        <end position="408"/>
    </location>
</feature>
<feature type="domain" description="Bromo" evidence="10">
    <location>
        <begin position="69"/>
        <end position="139"/>
    </location>
</feature>
<dbReference type="PANTHER" id="PTHR16062:SF19">
    <property type="entry name" value="PROTEIN POLYBROMO-1"/>
    <property type="match status" value="1"/>
</dbReference>
<dbReference type="InterPro" id="IPR001487">
    <property type="entry name" value="Bromodomain"/>
</dbReference>
<dbReference type="SUPFAM" id="SSF47370">
    <property type="entry name" value="Bromodomain"/>
    <property type="match status" value="2"/>
</dbReference>
<keyword evidence="2" id="KW-0677">Repeat</keyword>
<dbReference type="Gene3D" id="1.20.920.10">
    <property type="entry name" value="Bromodomain-like"/>
    <property type="match status" value="2"/>
</dbReference>
<dbReference type="OrthoDB" id="6017at2759"/>
<evidence type="ECO:0000256" key="8">
    <source>
        <dbReference type="PROSITE-ProRule" id="PRU00035"/>
    </source>
</evidence>
<dbReference type="GO" id="GO:0006338">
    <property type="term" value="P:chromatin remodeling"/>
    <property type="evidence" value="ECO:0007669"/>
    <property type="project" value="InterPro"/>
</dbReference>
<evidence type="ECO:0000313" key="12">
    <source>
        <dbReference type="Proteomes" id="UP000320762"/>
    </source>
</evidence>
<evidence type="ECO:0000256" key="1">
    <source>
        <dbReference type="ARBA" id="ARBA00004123"/>
    </source>
</evidence>
<protein>
    <recommendedName>
        <fullName evidence="10">Bromo domain-containing protein</fullName>
    </recommendedName>
</protein>
<reference evidence="11 12" key="1">
    <citation type="journal article" date="2019" name="New Phytol.">
        <title>Comparative genomics reveals unique wood-decay strategies and fruiting body development in the Schizophyllaceae.</title>
        <authorList>
            <person name="Almasi E."/>
            <person name="Sahu N."/>
            <person name="Krizsan K."/>
            <person name="Balint B."/>
            <person name="Kovacs G.M."/>
            <person name="Kiss B."/>
            <person name="Cseklye J."/>
            <person name="Drula E."/>
            <person name="Henrissat B."/>
            <person name="Nagy I."/>
            <person name="Chovatia M."/>
            <person name="Adam C."/>
            <person name="LaButti K."/>
            <person name="Lipzen A."/>
            <person name="Riley R."/>
            <person name="Grigoriev I.V."/>
            <person name="Nagy L.G."/>
        </authorList>
    </citation>
    <scope>NUCLEOTIDE SEQUENCE [LARGE SCALE GENOMIC DNA]</scope>
    <source>
        <strain evidence="11 12">NL-1724</strain>
    </source>
</reference>
<evidence type="ECO:0000256" key="6">
    <source>
        <dbReference type="ARBA" id="ARBA00023163"/>
    </source>
</evidence>
<keyword evidence="4" id="KW-0805">Transcription regulation</keyword>
<organism evidence="11 12">
    <name type="scientific">Schizophyllum amplum</name>
    <dbReference type="NCBI Taxonomy" id="97359"/>
    <lineage>
        <taxon>Eukaryota</taxon>
        <taxon>Fungi</taxon>
        <taxon>Dikarya</taxon>
        <taxon>Basidiomycota</taxon>
        <taxon>Agaricomycotina</taxon>
        <taxon>Agaricomycetes</taxon>
        <taxon>Agaricomycetidae</taxon>
        <taxon>Agaricales</taxon>
        <taxon>Schizophyllaceae</taxon>
        <taxon>Schizophyllum</taxon>
    </lineage>
</organism>
<dbReference type="Pfam" id="PF00439">
    <property type="entry name" value="Bromodomain"/>
    <property type="match status" value="2"/>
</dbReference>
<sequence length="692" mass="75177">MAKREHGQANGGRPAKRQRRQSGMSTDGDVAMGSADEGGDGEYGEEGAGTVQGQGLELWQVARDAVNKEGRQLATQFLHKPPRKIYPDYYSLITSPIAFDDIRKKLDRNAYTALDDVRADFELCFTNAKTYNLKGSDIYSDAKDLLKLVNKTAARLSGTQVKKDKVPNLHKLLKSRLQKLIDKTDDNGRILSTEFMELPSKKLWPIYYKTIKNPECLEAIRKRVKDKTYTNAADFAAGVELVFNNAMSFNQEYTMIWEDAKALKEHFHQLMSDMPPPFDLPQYSQGSGATKIKLKLGKAAAPAPQEAPAASTSSHITLRVPAAPAAATHEPPVKPSPPEPSLPVATVTATKAAAATPKPAQAKAQPRTAAPSAASPALATPTVPATRPSVHTFSAVPGPSTASPATPSIVTPGATFAQKPTKVARAVAPRTTPKVQQPKPQQARIPTVPQPRSMTSTPQQPAYVQTQPNATYFSGYNQPAPAPAAPPAPAPAPLPIAPNASTASAKSPDPPPLDPSRQLRSILMRTQPRGRCIALDHREGVKSWAIRLGANERALQISNLRFIGKEVESDESSEEEPGEEEEDEEILKRRPRGRPSKAAAAALKAAQERVDRRARKRAKNAREIFVKMNGTAVAEKVKTTQLNGGGQDGNDHRSQFEDKEWTVDLQFGHTMIDIGEKDGMVWKVYVDRPALA</sequence>
<comment type="caution">
    <text evidence="11">The sequence shown here is derived from an EMBL/GenBank/DDBJ whole genome shotgun (WGS) entry which is preliminary data.</text>
</comment>
<dbReference type="STRING" id="97359.A0A550CMM9"/>
<feature type="region of interest" description="Disordered" evidence="9">
    <location>
        <begin position="1"/>
        <end position="49"/>
    </location>
</feature>
<dbReference type="Proteomes" id="UP000320762">
    <property type="component" value="Unassembled WGS sequence"/>
</dbReference>
<dbReference type="SMART" id="SM00297">
    <property type="entry name" value="BROMO"/>
    <property type="match status" value="2"/>
</dbReference>
<comment type="subcellular location">
    <subcellularLocation>
        <location evidence="1">Nucleus</location>
    </subcellularLocation>
</comment>
<feature type="domain" description="Bromo" evidence="10">
    <location>
        <begin position="187"/>
        <end position="257"/>
    </location>
</feature>
<keyword evidence="6" id="KW-0804">Transcription</keyword>
<evidence type="ECO:0000256" key="3">
    <source>
        <dbReference type="ARBA" id="ARBA00022853"/>
    </source>
</evidence>
<keyword evidence="3" id="KW-0156">Chromatin regulator</keyword>
<dbReference type="PRINTS" id="PR00503">
    <property type="entry name" value="BROMODOMAIN"/>
</dbReference>
<dbReference type="EMBL" id="VDMD01000004">
    <property type="protein sequence ID" value="TRM66051.1"/>
    <property type="molecule type" value="Genomic_DNA"/>
</dbReference>
<feature type="compositionally biased region" description="Low complexity" evidence="9">
    <location>
        <begin position="429"/>
        <end position="442"/>
    </location>
</feature>
<gene>
    <name evidence="11" type="ORF">BD626DRAFT_196124</name>
</gene>